<dbReference type="AlphaFoldDB" id="G2J6P9"/>
<reference evidence="2" key="1">
    <citation type="journal article" date="2003" name="PLoS Biol.">
        <title>The genome sequence of Caenorhabditis briggsae: a platform for comparative genomics.</title>
        <authorList>
            <person name="Stein L.D."/>
            <person name="Bao Z."/>
            <person name="Blasiar D."/>
            <person name="Blumenthal T."/>
            <person name="Brent M.R."/>
            <person name="Chen N."/>
            <person name="Chinwalla A."/>
            <person name="Clarke L."/>
            <person name="Clee C."/>
            <person name="Coghlan A."/>
            <person name="Coulson A."/>
            <person name="D'Eustachio P."/>
            <person name="Fitch D.H."/>
            <person name="Fulton L.A."/>
            <person name="Fulton R.E."/>
            <person name="Griffiths-Jones S."/>
            <person name="Harris T.W."/>
            <person name="Hillier L.W."/>
            <person name="Kamath R."/>
            <person name="Kuwabara P.E."/>
            <person name="Mardis E.R."/>
            <person name="Marra M.A."/>
            <person name="Miner T.L."/>
            <person name="Minx P."/>
            <person name="Mullikin J.C."/>
            <person name="Plumb R.W."/>
            <person name="Rogers J."/>
            <person name="Schein J.E."/>
            <person name="Sohrmann M."/>
            <person name="Spieth J."/>
            <person name="Stajich J.E."/>
            <person name="Wei C."/>
            <person name="Willey D."/>
            <person name="Wilson R.K."/>
            <person name="Durbin R."/>
            <person name="Waterston R.H."/>
        </authorList>
    </citation>
    <scope>NUCLEOTIDE SEQUENCE [LARGE SCALE GENOMIC DNA]</scope>
    <source>
        <strain evidence="2">AF16</strain>
    </source>
</reference>
<dbReference type="eggNOG" id="ENOG502TKFE">
    <property type="taxonomic scope" value="Eukaryota"/>
</dbReference>
<dbReference type="GeneID" id="68919236"/>
<dbReference type="EMBL" id="HE601482">
    <property type="protein sequence ID" value="CAR99554.1"/>
    <property type="molecule type" value="Genomic_DNA"/>
</dbReference>
<accession>G2J6P9</accession>
<dbReference type="Proteomes" id="UP000008549">
    <property type="component" value="Unassembled WGS sequence"/>
</dbReference>
<protein>
    <submittedName>
        <fullName evidence="1">Protein CBG27787</fullName>
    </submittedName>
    <submittedName>
        <fullName evidence="2">Protein CBG27788</fullName>
    </submittedName>
</protein>
<name>G2J6P9_CAEBR</name>
<evidence type="ECO:0000313" key="2">
    <source>
        <dbReference type="EMBL" id="CAR99555.1"/>
    </source>
</evidence>
<dbReference type="CTD" id="68919236"/>
<reference evidence="2" key="2">
    <citation type="journal article" date="2011" name="PLoS Genet.">
        <title>Caenorhabditis briggsae recombinant inbred line genotypes reveal inter-strain incompatibility and the evolution of recombination.</title>
        <authorList>
            <person name="Ross J.A."/>
            <person name="Koboldt D.C."/>
            <person name="Staisch J.E."/>
            <person name="Chamberlin H.M."/>
            <person name="Gupta B.P."/>
            <person name="Miller R.D."/>
            <person name="Baird S.E."/>
            <person name="Haag E.S."/>
        </authorList>
    </citation>
    <scope>NUCLEOTIDE SEQUENCE</scope>
    <source>
        <strain evidence="2">AF16</strain>
    </source>
</reference>
<dbReference type="RefSeq" id="XP_045099117.1">
    <property type="nucleotide sequence ID" value="XM_045239936.1"/>
</dbReference>
<evidence type="ECO:0000313" key="3">
    <source>
        <dbReference type="Proteomes" id="UP000008549"/>
    </source>
</evidence>
<evidence type="ECO:0000313" key="1">
    <source>
        <dbReference type="EMBL" id="CAR99554.1"/>
    </source>
</evidence>
<dbReference type="KEGG" id="cbr:CBG_27787"/>
<gene>
    <name evidence="1" type="ORF">CBG27787</name>
    <name evidence="2" type="ORF">CBG27788</name>
    <name evidence="1" type="ORF">CBG_27787</name>
    <name evidence="2" type="ORF">CBG_27788</name>
</gene>
<organism evidence="2">
    <name type="scientific">Caenorhabditis briggsae</name>
    <dbReference type="NCBI Taxonomy" id="6238"/>
    <lineage>
        <taxon>Eukaryota</taxon>
        <taxon>Metazoa</taxon>
        <taxon>Ecdysozoa</taxon>
        <taxon>Nematoda</taxon>
        <taxon>Chromadorea</taxon>
        <taxon>Rhabditida</taxon>
        <taxon>Rhabditina</taxon>
        <taxon>Rhabditomorpha</taxon>
        <taxon>Rhabditoidea</taxon>
        <taxon>Rhabditidae</taxon>
        <taxon>Peloderinae</taxon>
        <taxon>Caenorhabditis</taxon>
    </lineage>
</organism>
<reference evidence="2" key="3">
    <citation type="submission" date="2011-10" db="EMBL/GenBank/DDBJ databases">
        <authorList>
            <consortium name="WormBase Consortium"/>
            <person name="Howe K.L."/>
        </authorList>
    </citation>
    <scope>NUCLEOTIDE SEQUENCE</scope>
    <source>
        <strain evidence="2">AF16</strain>
    </source>
</reference>
<dbReference type="HOGENOM" id="CLU_2760108_0_0_1"/>
<dbReference type="EMBL" id="HE601482">
    <property type="protein sequence ID" value="CAR99555.1"/>
    <property type="molecule type" value="Genomic_DNA"/>
</dbReference>
<proteinExistence type="predicted"/>
<sequence>MAILSILDKLPAELLIVNVWHKRTEPSWEGKRERLVAKEKKGRAFLCFADVAPHPFFLLPCVCASVVRKS</sequence>
<keyword evidence="3" id="KW-1185">Reference proteome</keyword>